<gene>
    <name evidence="1" type="ORF">FANTH_1980</name>
</gene>
<dbReference type="EMBL" id="JABEVY010000046">
    <property type="protein sequence ID" value="KAF5253149.1"/>
    <property type="molecule type" value="Genomic_DNA"/>
</dbReference>
<evidence type="ECO:0000313" key="2">
    <source>
        <dbReference type="Proteomes" id="UP000573603"/>
    </source>
</evidence>
<evidence type="ECO:0008006" key="3">
    <source>
        <dbReference type="Google" id="ProtNLM"/>
    </source>
</evidence>
<reference evidence="1 2" key="1">
    <citation type="journal article" date="2020" name="BMC Genomics">
        <title>Correction to: Identification and distribution of gene clusters required for synthesis of sphingolipid metabolism inhibitors in diverse species of the filamentous fungus Fusarium.</title>
        <authorList>
            <person name="Kim H.S."/>
            <person name="Lohmar J.M."/>
            <person name="Busman M."/>
            <person name="Brown D.W."/>
            <person name="Naumann T.A."/>
            <person name="Divon H.H."/>
            <person name="Lysoe E."/>
            <person name="Uhlig S."/>
            <person name="Proctor R.H."/>
        </authorList>
    </citation>
    <scope>NUCLEOTIDE SEQUENCE [LARGE SCALE GENOMIC DNA]</scope>
    <source>
        <strain evidence="1 2">NRRL 25214</strain>
    </source>
</reference>
<keyword evidence="2" id="KW-1185">Reference proteome</keyword>
<name>A0A8H4ZUZ2_9HYPO</name>
<dbReference type="AlphaFoldDB" id="A0A8H4ZUZ2"/>
<comment type="caution">
    <text evidence="1">The sequence shown here is derived from an EMBL/GenBank/DDBJ whole genome shotgun (WGS) entry which is preliminary data.</text>
</comment>
<dbReference type="Proteomes" id="UP000573603">
    <property type="component" value="Unassembled WGS sequence"/>
</dbReference>
<protein>
    <recommendedName>
        <fullName evidence="3">F-box domain-containing protein</fullName>
    </recommendedName>
</protein>
<proteinExistence type="predicted"/>
<sequence length="339" mass="39719">MMPHLPSFNPDGIDQFGTLPLELNVNIMTLLTLDDLLSLTRASPAALRLLTHLRYLRSRLKGKSRLEVEKQLKPVSDSILLLAFMDIPSGWDSNLQAFIAAQKLIPELWAVFDIWKNRIPSESPDQELDKIPRWECWRFVESFLRFECGCCLLYHPEGFMFQDMLQLQHVFLKPLASATETTVPSDLRPWGLVEEMIKELMIGVYWTDKRSRVPIEFNFRAPNYFRSWFEAIIKGVDRSLHRQRGRAKKGRTELTPSVEESEILRFLQRKRSEHRYLCYHLTLQGNTLLDHLLALTPQDLNDYILDTYLSVAACPVEHEPKYHPDLEEMKFIEENWQCD</sequence>
<accession>A0A8H4ZUZ2</accession>
<organism evidence="1 2">
    <name type="scientific">Fusarium anthophilum</name>
    <dbReference type="NCBI Taxonomy" id="48485"/>
    <lineage>
        <taxon>Eukaryota</taxon>
        <taxon>Fungi</taxon>
        <taxon>Dikarya</taxon>
        <taxon>Ascomycota</taxon>
        <taxon>Pezizomycotina</taxon>
        <taxon>Sordariomycetes</taxon>
        <taxon>Hypocreomycetidae</taxon>
        <taxon>Hypocreales</taxon>
        <taxon>Nectriaceae</taxon>
        <taxon>Fusarium</taxon>
        <taxon>Fusarium fujikuroi species complex</taxon>
    </lineage>
</organism>
<evidence type="ECO:0000313" key="1">
    <source>
        <dbReference type="EMBL" id="KAF5253149.1"/>
    </source>
</evidence>